<accession>A0A4Q7YTV7</accession>
<keyword evidence="7 9" id="KW-0057">Aromatic amino acid biosynthesis</keyword>
<sequence>MTWVKICGNTSLEDAQLAVELGADALGFVFAESKRRVSSAQVAAITPHLPKHVECVGVVYSRDAAEIAAIVHEAGLTAVQLHGGVDLPLLHRLRERLGDTIGIIQTLHWVVGTDSRERLSAELREIGELAKVNRVLVDSRVGNAGGGTGVSFDWKAARSVFQDAAKTLQIIVAGGLRPENVGEAIRELDPWGVDVASGVEASPGRKDPAKLAAFLRIAKAAQ</sequence>
<dbReference type="Gene3D" id="3.20.20.70">
    <property type="entry name" value="Aldolase class I"/>
    <property type="match status" value="1"/>
</dbReference>
<dbReference type="RefSeq" id="WP_130419147.1">
    <property type="nucleotide sequence ID" value="NZ_SHKW01000001.1"/>
</dbReference>
<dbReference type="EC" id="5.3.1.24" evidence="3 9"/>
<dbReference type="GO" id="GO:0004640">
    <property type="term" value="F:phosphoribosylanthranilate isomerase activity"/>
    <property type="evidence" value="ECO:0007669"/>
    <property type="project" value="UniProtKB-UniRule"/>
</dbReference>
<evidence type="ECO:0000256" key="8">
    <source>
        <dbReference type="ARBA" id="ARBA00023235"/>
    </source>
</evidence>
<dbReference type="CDD" id="cd00405">
    <property type="entry name" value="PRAI"/>
    <property type="match status" value="1"/>
</dbReference>
<dbReference type="InterPro" id="IPR001240">
    <property type="entry name" value="PRAI_dom"/>
</dbReference>
<proteinExistence type="inferred from homology"/>
<protein>
    <recommendedName>
        <fullName evidence="4 9">N-(5'-phosphoribosyl)anthranilate isomerase</fullName>
        <shortName evidence="9">PRAI</shortName>
        <ecNumber evidence="3 9">5.3.1.24</ecNumber>
    </recommendedName>
</protein>
<evidence type="ECO:0000256" key="1">
    <source>
        <dbReference type="ARBA" id="ARBA00001164"/>
    </source>
</evidence>
<dbReference type="Proteomes" id="UP000292958">
    <property type="component" value="Unassembled WGS sequence"/>
</dbReference>
<dbReference type="HAMAP" id="MF_00135">
    <property type="entry name" value="PRAI"/>
    <property type="match status" value="1"/>
</dbReference>
<name>A0A4Q7YTV7_9BACT</name>
<dbReference type="PANTHER" id="PTHR42894">
    <property type="entry name" value="N-(5'-PHOSPHORIBOSYL)ANTHRANILATE ISOMERASE"/>
    <property type="match status" value="1"/>
</dbReference>
<evidence type="ECO:0000256" key="4">
    <source>
        <dbReference type="ARBA" id="ARBA00022272"/>
    </source>
</evidence>
<keyword evidence="6 9" id="KW-0822">Tryptophan biosynthesis</keyword>
<comment type="catalytic activity">
    <reaction evidence="1 9">
        <text>N-(5-phospho-beta-D-ribosyl)anthranilate = 1-(2-carboxyphenylamino)-1-deoxy-D-ribulose 5-phosphate</text>
        <dbReference type="Rhea" id="RHEA:21540"/>
        <dbReference type="ChEBI" id="CHEBI:18277"/>
        <dbReference type="ChEBI" id="CHEBI:58613"/>
        <dbReference type="EC" id="5.3.1.24"/>
    </reaction>
</comment>
<dbReference type="InterPro" id="IPR044643">
    <property type="entry name" value="TrpF_fam"/>
</dbReference>
<evidence type="ECO:0000256" key="7">
    <source>
        <dbReference type="ARBA" id="ARBA00023141"/>
    </source>
</evidence>
<dbReference type="OrthoDB" id="9786954at2"/>
<evidence type="ECO:0000313" key="12">
    <source>
        <dbReference type="Proteomes" id="UP000292958"/>
    </source>
</evidence>
<evidence type="ECO:0000259" key="10">
    <source>
        <dbReference type="Pfam" id="PF00697"/>
    </source>
</evidence>
<evidence type="ECO:0000256" key="3">
    <source>
        <dbReference type="ARBA" id="ARBA00012572"/>
    </source>
</evidence>
<gene>
    <name evidence="9" type="primary">trpF</name>
    <name evidence="11" type="ORF">BDD14_2699</name>
</gene>
<dbReference type="EMBL" id="SHKW01000001">
    <property type="protein sequence ID" value="RZU41197.1"/>
    <property type="molecule type" value="Genomic_DNA"/>
</dbReference>
<dbReference type="InterPro" id="IPR011060">
    <property type="entry name" value="RibuloseP-bd_barrel"/>
</dbReference>
<evidence type="ECO:0000256" key="6">
    <source>
        <dbReference type="ARBA" id="ARBA00022822"/>
    </source>
</evidence>
<evidence type="ECO:0000256" key="9">
    <source>
        <dbReference type="HAMAP-Rule" id="MF_00135"/>
    </source>
</evidence>
<feature type="domain" description="N-(5'phosphoribosyl) anthranilate isomerase (PRAI)" evidence="10">
    <location>
        <begin position="4"/>
        <end position="215"/>
    </location>
</feature>
<evidence type="ECO:0000256" key="2">
    <source>
        <dbReference type="ARBA" id="ARBA00004664"/>
    </source>
</evidence>
<keyword evidence="5 9" id="KW-0028">Amino-acid biosynthesis</keyword>
<dbReference type="UniPathway" id="UPA00035">
    <property type="reaction ID" value="UER00042"/>
</dbReference>
<comment type="similarity">
    <text evidence="9">Belongs to the TrpF family.</text>
</comment>
<keyword evidence="12" id="KW-1185">Reference proteome</keyword>
<evidence type="ECO:0000313" key="11">
    <source>
        <dbReference type="EMBL" id="RZU41197.1"/>
    </source>
</evidence>
<comment type="pathway">
    <text evidence="2 9">Amino-acid biosynthesis; L-tryptophan biosynthesis; L-tryptophan from chorismate: step 3/5.</text>
</comment>
<dbReference type="InterPro" id="IPR013785">
    <property type="entry name" value="Aldolase_TIM"/>
</dbReference>
<keyword evidence="8 9" id="KW-0413">Isomerase</keyword>
<reference evidence="11 12" key="1">
    <citation type="submission" date="2019-02" db="EMBL/GenBank/DDBJ databases">
        <title>Genomic Encyclopedia of Archaeal and Bacterial Type Strains, Phase II (KMG-II): from individual species to whole genera.</title>
        <authorList>
            <person name="Goeker M."/>
        </authorList>
    </citation>
    <scope>NUCLEOTIDE SEQUENCE [LARGE SCALE GENOMIC DNA]</scope>
    <source>
        <strain evidence="11 12">DSM 18101</strain>
    </source>
</reference>
<dbReference type="AlphaFoldDB" id="A0A4Q7YTV7"/>
<dbReference type="PANTHER" id="PTHR42894:SF1">
    <property type="entry name" value="N-(5'-PHOSPHORIBOSYL)ANTHRANILATE ISOMERASE"/>
    <property type="match status" value="1"/>
</dbReference>
<dbReference type="Pfam" id="PF00697">
    <property type="entry name" value="PRAI"/>
    <property type="match status" value="1"/>
</dbReference>
<comment type="caution">
    <text evidence="11">The sequence shown here is derived from an EMBL/GenBank/DDBJ whole genome shotgun (WGS) entry which is preliminary data.</text>
</comment>
<dbReference type="GO" id="GO:0000162">
    <property type="term" value="P:L-tryptophan biosynthetic process"/>
    <property type="evidence" value="ECO:0007669"/>
    <property type="project" value="UniProtKB-UniRule"/>
</dbReference>
<evidence type="ECO:0000256" key="5">
    <source>
        <dbReference type="ARBA" id="ARBA00022605"/>
    </source>
</evidence>
<organism evidence="11 12">
    <name type="scientific">Edaphobacter modestus</name>
    <dbReference type="NCBI Taxonomy" id="388466"/>
    <lineage>
        <taxon>Bacteria</taxon>
        <taxon>Pseudomonadati</taxon>
        <taxon>Acidobacteriota</taxon>
        <taxon>Terriglobia</taxon>
        <taxon>Terriglobales</taxon>
        <taxon>Acidobacteriaceae</taxon>
        <taxon>Edaphobacter</taxon>
    </lineage>
</organism>
<dbReference type="SUPFAM" id="SSF51366">
    <property type="entry name" value="Ribulose-phoshate binding barrel"/>
    <property type="match status" value="1"/>
</dbReference>